<organism evidence="3">
    <name type="scientific">Onchocerca flexuosa</name>
    <dbReference type="NCBI Taxonomy" id="387005"/>
    <lineage>
        <taxon>Eukaryota</taxon>
        <taxon>Metazoa</taxon>
        <taxon>Ecdysozoa</taxon>
        <taxon>Nematoda</taxon>
        <taxon>Chromadorea</taxon>
        <taxon>Rhabditida</taxon>
        <taxon>Spirurina</taxon>
        <taxon>Spiruromorpha</taxon>
        <taxon>Filarioidea</taxon>
        <taxon>Onchocercidae</taxon>
        <taxon>Onchocerca</taxon>
    </lineage>
</organism>
<proteinExistence type="predicted"/>
<evidence type="ECO:0000313" key="2">
    <source>
        <dbReference type="Proteomes" id="UP000267606"/>
    </source>
</evidence>
<dbReference type="EMBL" id="UZAJ01017659">
    <property type="protein sequence ID" value="VDO79741.1"/>
    <property type="molecule type" value="Genomic_DNA"/>
</dbReference>
<name>A0A183HWJ2_9BILA</name>
<evidence type="ECO:0000313" key="1">
    <source>
        <dbReference type="EMBL" id="VDO79741.1"/>
    </source>
</evidence>
<evidence type="ECO:0000313" key="3">
    <source>
        <dbReference type="WBParaSite" id="OFLC_0001185401-mRNA-1"/>
    </source>
</evidence>
<dbReference type="WBParaSite" id="OFLC_0001185401-mRNA-1">
    <property type="protein sequence ID" value="OFLC_0001185401-mRNA-1"/>
    <property type="gene ID" value="OFLC_0001185401"/>
</dbReference>
<gene>
    <name evidence="1" type="ORF">OFLC_LOCUS11852</name>
</gene>
<keyword evidence="2" id="KW-1185">Reference proteome</keyword>
<protein>
    <submittedName>
        <fullName evidence="3">Alanine racemase</fullName>
    </submittedName>
</protein>
<dbReference type="Proteomes" id="UP000267606">
    <property type="component" value="Unassembled WGS sequence"/>
</dbReference>
<dbReference type="AlphaFoldDB" id="A0A183HWJ2"/>
<reference evidence="3" key="1">
    <citation type="submission" date="2016-06" db="UniProtKB">
        <authorList>
            <consortium name="WormBaseParasite"/>
        </authorList>
    </citation>
    <scope>IDENTIFICATION</scope>
</reference>
<sequence length="45" mass="5184">MIQQVSHVASDHGNQIIENDPFGFHGGELVVEMQQQFLKTQVWLF</sequence>
<accession>A0A183HWJ2</accession>
<reference evidence="1 2" key="2">
    <citation type="submission" date="2018-11" db="EMBL/GenBank/DDBJ databases">
        <authorList>
            <consortium name="Pathogen Informatics"/>
        </authorList>
    </citation>
    <scope>NUCLEOTIDE SEQUENCE [LARGE SCALE GENOMIC DNA]</scope>
</reference>